<keyword evidence="5" id="KW-0507">mRNA processing</keyword>
<accession>A0AA88AK49</accession>
<organism evidence="12 13">
    <name type="scientific">Ficus carica</name>
    <name type="common">Common fig</name>
    <dbReference type="NCBI Taxonomy" id="3494"/>
    <lineage>
        <taxon>Eukaryota</taxon>
        <taxon>Viridiplantae</taxon>
        <taxon>Streptophyta</taxon>
        <taxon>Embryophyta</taxon>
        <taxon>Tracheophyta</taxon>
        <taxon>Spermatophyta</taxon>
        <taxon>Magnoliopsida</taxon>
        <taxon>eudicotyledons</taxon>
        <taxon>Gunneridae</taxon>
        <taxon>Pentapetalae</taxon>
        <taxon>rosids</taxon>
        <taxon>fabids</taxon>
        <taxon>Rosales</taxon>
        <taxon>Moraceae</taxon>
        <taxon>Ficeae</taxon>
        <taxon>Ficus</taxon>
    </lineage>
</organism>
<dbReference type="InterPro" id="IPR047575">
    <property type="entry name" value="Sm"/>
</dbReference>
<evidence type="ECO:0000256" key="7">
    <source>
        <dbReference type="PROSITE-ProRule" id="PRU00846"/>
    </source>
</evidence>
<evidence type="ECO:0000256" key="5">
    <source>
        <dbReference type="ARBA" id="ARBA00022664"/>
    </source>
</evidence>
<name>A0AA88AK49_FICCA</name>
<dbReference type="FunFam" id="2.30.30.100:FF:000033">
    <property type="entry name" value="Trailer hitch, isoform C"/>
    <property type="match status" value="1"/>
</dbReference>
<evidence type="ECO:0000256" key="3">
    <source>
        <dbReference type="ARBA" id="ARBA00022490"/>
    </source>
</evidence>
<evidence type="ECO:0000256" key="1">
    <source>
        <dbReference type="ARBA" id="ARBA00004201"/>
    </source>
</evidence>
<dbReference type="SMART" id="SM01271">
    <property type="entry name" value="LSM14"/>
    <property type="match status" value="1"/>
</dbReference>
<feature type="short sequence motif" description="FFD box" evidence="7">
    <location>
        <begin position="453"/>
        <end position="468"/>
    </location>
</feature>
<dbReference type="InterPro" id="IPR010920">
    <property type="entry name" value="LSM_dom_sf"/>
</dbReference>
<evidence type="ECO:0000256" key="4">
    <source>
        <dbReference type="ARBA" id="ARBA00022491"/>
    </source>
</evidence>
<reference evidence="12" key="1">
    <citation type="submission" date="2023-07" db="EMBL/GenBank/DDBJ databases">
        <title>draft genome sequence of fig (Ficus carica).</title>
        <authorList>
            <person name="Takahashi T."/>
            <person name="Nishimura K."/>
        </authorList>
    </citation>
    <scope>NUCLEOTIDE SEQUENCE</scope>
</reference>
<evidence type="ECO:0000256" key="8">
    <source>
        <dbReference type="SAM" id="MobiDB-lite"/>
    </source>
</evidence>
<comment type="similarity">
    <text evidence="2">Belongs to the LSM14 family.</text>
</comment>
<dbReference type="GO" id="GO:0034063">
    <property type="term" value="P:stress granule assembly"/>
    <property type="evidence" value="ECO:0007669"/>
    <property type="project" value="TreeGrafter"/>
</dbReference>
<feature type="domain" description="Sm" evidence="11">
    <location>
        <begin position="5"/>
        <end position="88"/>
    </location>
</feature>
<sequence length="541" mass="58562">MAGESAAGAGDSFIGSFISLISKYEIRYEGILYHINVQDSTIGLKNVRSYGTEGRKKDGQQVPPSDKVYEYILFRGSDIKDLQVKSSPPAQKEEQIYNDPAIIQSQYAGVPASTTPLASVGKSSLTDSTQWQDTPALTSRAYHGTLPSNQSATQQSEHSPVAQTTMYQQGYNGASIGSSHPSQHQVNVQPPAVMANPTMQPFIQAHEIHASMTLGSANTAEFRTPVSSSSASTSVNPMFSPSLSPVQYSTSLDVPSLSTQASLPSHSTSRTASTLTTSSFPSPRLDLNINETQTVHKAVSDSIPMLPVQSVPYPTAPYMSSNLSSLLTPPQSFLTPDQSANSGSYMLSSVPKLYPTQKDLGVLVPMPSNSSSSIPTPFTRAPLLPLPTSTQKAVQFTEEFDFTAMNEKFKKDDLWGYLGKSKQVDKVEEAQDNVAGHSVEEKEGHGSTSNQNSAYNKDDFFDSISCNSQTRGARNAQNRYSERIKLDTETFGFQQRPNPGYGGYGGRGENFRGSLNWGRGYGYEGRGYGYVGRGRGGNMPF</sequence>
<comment type="function">
    <text evidence="6">As a component of the decapping complex, involved in the degradation of mRNAs. Promotes P-body formation. Translational repressor.</text>
</comment>
<dbReference type="Pfam" id="PF12701">
    <property type="entry name" value="LSM14"/>
    <property type="match status" value="1"/>
</dbReference>
<dbReference type="GO" id="GO:0006397">
    <property type="term" value="P:mRNA processing"/>
    <property type="evidence" value="ECO:0007669"/>
    <property type="project" value="UniProtKB-KW"/>
</dbReference>
<dbReference type="AlphaFoldDB" id="A0AA88AK49"/>
<feature type="region of interest" description="Disordered" evidence="8">
    <location>
        <begin position="428"/>
        <end position="454"/>
    </location>
</feature>
<evidence type="ECO:0000256" key="6">
    <source>
        <dbReference type="ARBA" id="ARBA00059323"/>
    </source>
</evidence>
<dbReference type="PROSITE" id="PS51512">
    <property type="entry name" value="DFDF"/>
    <property type="match status" value="1"/>
</dbReference>
<dbReference type="GO" id="GO:0000932">
    <property type="term" value="C:P-body"/>
    <property type="evidence" value="ECO:0007669"/>
    <property type="project" value="UniProtKB-SubCell"/>
</dbReference>
<dbReference type="GO" id="GO:0003729">
    <property type="term" value="F:mRNA binding"/>
    <property type="evidence" value="ECO:0007669"/>
    <property type="project" value="TreeGrafter"/>
</dbReference>
<dbReference type="InterPro" id="IPR025762">
    <property type="entry name" value="DFDF"/>
</dbReference>
<dbReference type="GO" id="GO:0033962">
    <property type="term" value="P:P-body assembly"/>
    <property type="evidence" value="ECO:0007669"/>
    <property type="project" value="TreeGrafter"/>
</dbReference>
<dbReference type="InterPro" id="IPR025609">
    <property type="entry name" value="Lsm14-like_N"/>
</dbReference>
<feature type="domain" description="FFD box profile" evidence="10">
    <location>
        <begin position="453"/>
        <end position="468"/>
    </location>
</feature>
<keyword evidence="13" id="KW-1185">Reference proteome</keyword>
<gene>
    <name evidence="12" type="ORF">TIFTF001_016772</name>
</gene>
<dbReference type="PROSITE" id="PS52002">
    <property type="entry name" value="SM"/>
    <property type="match status" value="1"/>
</dbReference>
<evidence type="ECO:0000259" key="11">
    <source>
        <dbReference type="PROSITE" id="PS52002"/>
    </source>
</evidence>
<dbReference type="CDD" id="cd01736">
    <property type="entry name" value="LSm14_N"/>
    <property type="match status" value="1"/>
</dbReference>
<keyword evidence="3" id="KW-0963">Cytoplasm</keyword>
<feature type="compositionally biased region" description="Polar residues" evidence="8">
    <location>
        <begin position="146"/>
        <end position="161"/>
    </location>
</feature>
<feature type="compositionally biased region" description="Low complexity" evidence="8">
    <location>
        <begin position="265"/>
        <end position="279"/>
    </location>
</feature>
<dbReference type="SUPFAM" id="SSF50182">
    <property type="entry name" value="Sm-like ribonucleoproteins"/>
    <property type="match status" value="1"/>
</dbReference>
<dbReference type="Pfam" id="PF09532">
    <property type="entry name" value="FDF"/>
    <property type="match status" value="1"/>
</dbReference>
<dbReference type="PANTHER" id="PTHR13586:SF23">
    <property type="entry name" value="DECAPPING 5-LIKE PROTEIN-RELATED"/>
    <property type="match status" value="1"/>
</dbReference>
<dbReference type="PANTHER" id="PTHR13586">
    <property type="entry name" value="SCD6 PROTEIN-RELATED"/>
    <property type="match status" value="1"/>
</dbReference>
<dbReference type="SMART" id="SM01199">
    <property type="entry name" value="FDF"/>
    <property type="match status" value="1"/>
</dbReference>
<evidence type="ECO:0000259" key="10">
    <source>
        <dbReference type="PROSITE" id="PS51513"/>
    </source>
</evidence>
<evidence type="ECO:0000313" key="12">
    <source>
        <dbReference type="EMBL" id="GMN47608.1"/>
    </source>
</evidence>
<feature type="region of interest" description="Disordered" evidence="8">
    <location>
        <begin position="140"/>
        <end position="161"/>
    </location>
</feature>
<feature type="region of interest" description="Disordered" evidence="8">
    <location>
        <begin position="257"/>
        <end position="286"/>
    </location>
</feature>
<feature type="domain" description="DFDF" evidence="9">
    <location>
        <begin position="388"/>
        <end position="424"/>
    </location>
</feature>
<comment type="subcellular location">
    <subcellularLocation>
        <location evidence="1">Cytoplasm</location>
        <location evidence="1">P-body</location>
    </subcellularLocation>
</comment>
<dbReference type="InterPro" id="IPR025761">
    <property type="entry name" value="FFD_box"/>
</dbReference>
<protein>
    <recommendedName>
        <fullName evidence="14">Protein decapping 5-like</fullName>
    </recommendedName>
</protein>
<dbReference type="Gene3D" id="2.30.30.100">
    <property type="match status" value="1"/>
</dbReference>
<keyword evidence="4" id="KW-0678">Repressor</keyword>
<dbReference type="Proteomes" id="UP001187192">
    <property type="component" value="Unassembled WGS sequence"/>
</dbReference>
<evidence type="ECO:0000256" key="2">
    <source>
        <dbReference type="ARBA" id="ARBA00010415"/>
    </source>
</evidence>
<dbReference type="PROSITE" id="PS51513">
    <property type="entry name" value="FFD"/>
    <property type="match status" value="1"/>
</dbReference>
<evidence type="ECO:0008006" key="14">
    <source>
        <dbReference type="Google" id="ProtNLM"/>
    </source>
</evidence>
<dbReference type="InterPro" id="IPR019050">
    <property type="entry name" value="FDF_dom"/>
</dbReference>
<evidence type="ECO:0000259" key="9">
    <source>
        <dbReference type="PROSITE" id="PS51512"/>
    </source>
</evidence>
<dbReference type="EMBL" id="BTGU01000026">
    <property type="protein sequence ID" value="GMN47608.1"/>
    <property type="molecule type" value="Genomic_DNA"/>
</dbReference>
<comment type="caution">
    <text evidence="12">The sequence shown here is derived from an EMBL/GenBank/DDBJ whole genome shotgun (WGS) entry which is preliminary data.</text>
</comment>
<proteinExistence type="inferred from homology"/>
<evidence type="ECO:0000313" key="13">
    <source>
        <dbReference type="Proteomes" id="UP001187192"/>
    </source>
</evidence>